<dbReference type="InterPro" id="IPR012349">
    <property type="entry name" value="Split_barrel_FMN-bd"/>
</dbReference>
<keyword evidence="2" id="KW-0285">Flavoprotein</keyword>
<protein>
    <submittedName>
        <fullName evidence="6">Flavin reductase</fullName>
    </submittedName>
</protein>
<gene>
    <name evidence="6" type="ORF">RT723_05570</name>
</gene>
<dbReference type="PANTHER" id="PTHR33798">
    <property type="entry name" value="FLAVOPROTEIN OXYGENASE"/>
    <property type="match status" value="1"/>
</dbReference>
<accession>A0ABU3QZK5</accession>
<feature type="domain" description="Flavin reductase like" evidence="5">
    <location>
        <begin position="26"/>
        <end position="161"/>
    </location>
</feature>
<dbReference type="RefSeq" id="WP_315946311.1">
    <property type="nucleotide sequence ID" value="NZ_JAWCUA010000003.1"/>
</dbReference>
<dbReference type="InterPro" id="IPR002563">
    <property type="entry name" value="Flavin_Rdtase-like_dom"/>
</dbReference>
<dbReference type="PANTHER" id="PTHR33798:SF5">
    <property type="entry name" value="FLAVIN REDUCTASE LIKE DOMAIN-CONTAINING PROTEIN"/>
    <property type="match status" value="1"/>
</dbReference>
<evidence type="ECO:0000256" key="3">
    <source>
        <dbReference type="ARBA" id="ARBA00022643"/>
    </source>
</evidence>
<organism evidence="6 7">
    <name type="scientific">Psychrosphaera aquimarina</name>
    <dbReference type="NCBI Taxonomy" id="2044854"/>
    <lineage>
        <taxon>Bacteria</taxon>
        <taxon>Pseudomonadati</taxon>
        <taxon>Pseudomonadota</taxon>
        <taxon>Gammaproteobacteria</taxon>
        <taxon>Alteromonadales</taxon>
        <taxon>Pseudoalteromonadaceae</taxon>
        <taxon>Psychrosphaera</taxon>
    </lineage>
</organism>
<name>A0ABU3QZK5_9GAMM</name>
<reference evidence="6 7" key="1">
    <citation type="submission" date="2023-10" db="EMBL/GenBank/DDBJ databases">
        <title>Psychrosphaera aquimaarina strain SW33 isolated from seawater.</title>
        <authorList>
            <person name="Bayburt H."/>
            <person name="Kim J.M."/>
            <person name="Choi B.J."/>
            <person name="Jeon C.O."/>
        </authorList>
    </citation>
    <scope>NUCLEOTIDE SEQUENCE [LARGE SCALE GENOMIC DNA]</scope>
    <source>
        <strain evidence="6 7">KCTC 52743</strain>
    </source>
</reference>
<comment type="caution">
    <text evidence="6">The sequence shown here is derived from an EMBL/GenBank/DDBJ whole genome shotgun (WGS) entry which is preliminary data.</text>
</comment>
<dbReference type="EMBL" id="JAWCUA010000003">
    <property type="protein sequence ID" value="MDU0112478.1"/>
    <property type="molecule type" value="Genomic_DNA"/>
</dbReference>
<keyword evidence="3" id="KW-0288">FMN</keyword>
<evidence type="ECO:0000313" key="6">
    <source>
        <dbReference type="EMBL" id="MDU0112478.1"/>
    </source>
</evidence>
<keyword evidence="7" id="KW-1185">Reference proteome</keyword>
<evidence type="ECO:0000313" key="7">
    <source>
        <dbReference type="Proteomes" id="UP001257914"/>
    </source>
</evidence>
<evidence type="ECO:0000256" key="2">
    <source>
        <dbReference type="ARBA" id="ARBA00022630"/>
    </source>
</evidence>
<sequence>MQHYNKDDLTKMDQRYRVQLINSLSGFKSANLIGTSNLAGLHNLAIFSSVFHLGASPALVGFIIRPDSVARHTLDNIQQTKTYTINQISGSFWREAHQTSARYLEQESEFEQVELTPELHQCTRAPFVKESRLKYALLLKDIMSIPLNGTQLVIGEITDVICEFSAIKPDGYIDIESLDTIAVSGLDSYHSTNRLSRVSYAKTDSHPTDIPLDGLLAKHQP</sequence>
<evidence type="ECO:0000256" key="4">
    <source>
        <dbReference type="ARBA" id="ARBA00038054"/>
    </source>
</evidence>
<evidence type="ECO:0000259" key="5">
    <source>
        <dbReference type="Pfam" id="PF01613"/>
    </source>
</evidence>
<evidence type="ECO:0000256" key="1">
    <source>
        <dbReference type="ARBA" id="ARBA00001917"/>
    </source>
</evidence>
<dbReference type="SUPFAM" id="SSF50475">
    <property type="entry name" value="FMN-binding split barrel"/>
    <property type="match status" value="1"/>
</dbReference>
<comment type="similarity">
    <text evidence="4">Belongs to the flavoredoxin family.</text>
</comment>
<proteinExistence type="inferred from homology"/>
<dbReference type="Gene3D" id="2.30.110.10">
    <property type="entry name" value="Electron Transport, Fmn-binding Protein, Chain A"/>
    <property type="match status" value="1"/>
</dbReference>
<comment type="cofactor">
    <cofactor evidence="1">
        <name>FMN</name>
        <dbReference type="ChEBI" id="CHEBI:58210"/>
    </cofactor>
</comment>
<dbReference type="Proteomes" id="UP001257914">
    <property type="component" value="Unassembled WGS sequence"/>
</dbReference>
<dbReference type="Pfam" id="PF01613">
    <property type="entry name" value="Flavin_Reduct"/>
    <property type="match status" value="1"/>
</dbReference>